<dbReference type="AlphaFoldDB" id="A0A9W9K6E8"/>
<protein>
    <recommendedName>
        <fullName evidence="6">NAD(P)-binding protein</fullName>
    </recommendedName>
</protein>
<dbReference type="PRINTS" id="PR00081">
    <property type="entry name" value="GDHRDH"/>
</dbReference>
<keyword evidence="3" id="KW-0560">Oxidoreductase</keyword>
<dbReference type="InterPro" id="IPR036291">
    <property type="entry name" value="NAD(P)-bd_dom_sf"/>
</dbReference>
<accession>A0A9W9K6E8</accession>
<dbReference type="Gene3D" id="3.40.50.720">
    <property type="entry name" value="NAD(P)-binding Rossmann-like Domain"/>
    <property type="match status" value="1"/>
</dbReference>
<dbReference type="GO" id="GO:0016491">
    <property type="term" value="F:oxidoreductase activity"/>
    <property type="evidence" value="ECO:0007669"/>
    <property type="project" value="UniProtKB-KW"/>
</dbReference>
<evidence type="ECO:0000256" key="1">
    <source>
        <dbReference type="ARBA" id="ARBA00006484"/>
    </source>
</evidence>
<reference evidence="4" key="1">
    <citation type="submission" date="2022-11" db="EMBL/GenBank/DDBJ databases">
        <authorList>
            <person name="Petersen C."/>
        </authorList>
    </citation>
    <scope>NUCLEOTIDE SEQUENCE</scope>
    <source>
        <strain evidence="4">IBT 30069</strain>
    </source>
</reference>
<evidence type="ECO:0000256" key="3">
    <source>
        <dbReference type="ARBA" id="ARBA00023002"/>
    </source>
</evidence>
<dbReference type="InterPro" id="IPR051468">
    <property type="entry name" value="Fungal_SecMetab_SDRs"/>
</dbReference>
<evidence type="ECO:0000256" key="2">
    <source>
        <dbReference type="ARBA" id="ARBA00022857"/>
    </source>
</evidence>
<keyword evidence="2" id="KW-0521">NADP</keyword>
<sequence length="255" mass="27404">MSNSTNTTVVFITGVGRGIGRSILEAFLLRPNHIVIGSVRDKTSEKYEELKKLPTADASRLLLVSIDSANMDDPQASIKDIEAEGITHIDVVIANAGITPSAGPLDKVTIQDVSDALSINAMSPIQLYHATRPLLEKSSRPVWFSMTSAAGSIGNVEIHNAQFFLAYGISKAAMNFFTKSIHAAHTNWIAYAVHPGVVQSEMGNQGARLQGLEKAPVTLEDCATNILASVDGATREHTSGKFFNFTDNSHISNLL</sequence>
<keyword evidence="5" id="KW-1185">Reference proteome</keyword>
<organism evidence="4 5">
    <name type="scientific">Penicillium angulare</name>
    <dbReference type="NCBI Taxonomy" id="116970"/>
    <lineage>
        <taxon>Eukaryota</taxon>
        <taxon>Fungi</taxon>
        <taxon>Dikarya</taxon>
        <taxon>Ascomycota</taxon>
        <taxon>Pezizomycotina</taxon>
        <taxon>Eurotiomycetes</taxon>
        <taxon>Eurotiomycetidae</taxon>
        <taxon>Eurotiales</taxon>
        <taxon>Aspergillaceae</taxon>
        <taxon>Penicillium</taxon>
    </lineage>
</organism>
<dbReference type="SUPFAM" id="SSF51735">
    <property type="entry name" value="NAD(P)-binding Rossmann-fold domains"/>
    <property type="match status" value="1"/>
</dbReference>
<dbReference type="Proteomes" id="UP001149165">
    <property type="component" value="Unassembled WGS sequence"/>
</dbReference>
<dbReference type="PANTHER" id="PTHR43544:SF7">
    <property type="entry name" value="NADB-LER2"/>
    <property type="match status" value="1"/>
</dbReference>
<dbReference type="InterPro" id="IPR002347">
    <property type="entry name" value="SDR_fam"/>
</dbReference>
<comment type="similarity">
    <text evidence="1">Belongs to the short-chain dehydrogenases/reductases (SDR) family.</text>
</comment>
<comment type="caution">
    <text evidence="4">The sequence shown here is derived from an EMBL/GenBank/DDBJ whole genome shotgun (WGS) entry which is preliminary data.</text>
</comment>
<evidence type="ECO:0008006" key="6">
    <source>
        <dbReference type="Google" id="ProtNLM"/>
    </source>
</evidence>
<evidence type="ECO:0000313" key="4">
    <source>
        <dbReference type="EMBL" id="KAJ5093872.1"/>
    </source>
</evidence>
<evidence type="ECO:0000313" key="5">
    <source>
        <dbReference type="Proteomes" id="UP001149165"/>
    </source>
</evidence>
<proteinExistence type="inferred from homology"/>
<dbReference type="Pfam" id="PF00106">
    <property type="entry name" value="adh_short"/>
    <property type="match status" value="1"/>
</dbReference>
<reference evidence="4" key="2">
    <citation type="journal article" date="2023" name="IMA Fungus">
        <title>Comparative genomic study of the Penicillium genus elucidates a diverse pangenome and 15 lateral gene transfer events.</title>
        <authorList>
            <person name="Petersen C."/>
            <person name="Sorensen T."/>
            <person name="Nielsen M.R."/>
            <person name="Sondergaard T.E."/>
            <person name="Sorensen J.L."/>
            <person name="Fitzpatrick D.A."/>
            <person name="Frisvad J.C."/>
            <person name="Nielsen K.L."/>
        </authorList>
    </citation>
    <scope>NUCLEOTIDE SEQUENCE</scope>
    <source>
        <strain evidence="4">IBT 30069</strain>
    </source>
</reference>
<dbReference type="PANTHER" id="PTHR43544">
    <property type="entry name" value="SHORT-CHAIN DEHYDROGENASE/REDUCTASE"/>
    <property type="match status" value="1"/>
</dbReference>
<name>A0A9W9K6E8_9EURO</name>
<gene>
    <name evidence="4" type="ORF">N7456_009733</name>
</gene>
<dbReference type="EMBL" id="JAPQKH010000006">
    <property type="protein sequence ID" value="KAJ5093872.1"/>
    <property type="molecule type" value="Genomic_DNA"/>
</dbReference>
<dbReference type="OrthoDB" id="9876299at2759"/>
<dbReference type="GO" id="GO:0005737">
    <property type="term" value="C:cytoplasm"/>
    <property type="evidence" value="ECO:0007669"/>
    <property type="project" value="TreeGrafter"/>
</dbReference>